<comment type="subcellular location">
    <subcellularLocation>
        <location evidence="1 7">Cell membrane</location>
        <topology evidence="1 7">Multi-pass membrane protein</topology>
    </subcellularLocation>
</comment>
<feature type="transmembrane region" description="Helical" evidence="7">
    <location>
        <begin position="79"/>
        <end position="105"/>
    </location>
</feature>
<evidence type="ECO:0000256" key="4">
    <source>
        <dbReference type="ARBA" id="ARBA00022692"/>
    </source>
</evidence>
<feature type="transmembrane region" description="Helical" evidence="7">
    <location>
        <begin position="165"/>
        <end position="190"/>
    </location>
</feature>
<feature type="transmembrane region" description="Helical" evidence="7">
    <location>
        <begin position="20"/>
        <end position="43"/>
    </location>
</feature>
<dbReference type="InterPro" id="IPR000515">
    <property type="entry name" value="MetI-like"/>
</dbReference>
<comment type="similarity">
    <text evidence="7">Belongs to the binding-protein-dependent transport system permease family.</text>
</comment>
<evidence type="ECO:0000313" key="9">
    <source>
        <dbReference type="EMBL" id="RIH76101.1"/>
    </source>
</evidence>
<dbReference type="CDD" id="cd06261">
    <property type="entry name" value="TM_PBP2"/>
    <property type="match status" value="1"/>
</dbReference>
<keyword evidence="5 7" id="KW-1133">Transmembrane helix</keyword>
<dbReference type="OrthoDB" id="9761387at2"/>
<dbReference type="InterPro" id="IPR050809">
    <property type="entry name" value="UgpAE/MalFG_permease"/>
</dbReference>
<comment type="caution">
    <text evidence="9">The sequence shown here is derived from an EMBL/GenBank/DDBJ whole genome shotgun (WGS) entry which is preliminary data.</text>
</comment>
<accession>A0A399E1J3</accession>
<keyword evidence="4 7" id="KW-0812">Transmembrane</keyword>
<evidence type="ECO:0000256" key="5">
    <source>
        <dbReference type="ARBA" id="ARBA00022989"/>
    </source>
</evidence>
<evidence type="ECO:0000259" key="8">
    <source>
        <dbReference type="PROSITE" id="PS50928"/>
    </source>
</evidence>
<dbReference type="Proteomes" id="UP000266089">
    <property type="component" value="Unassembled WGS sequence"/>
</dbReference>
<dbReference type="GO" id="GO:0055085">
    <property type="term" value="P:transmembrane transport"/>
    <property type="evidence" value="ECO:0007669"/>
    <property type="project" value="InterPro"/>
</dbReference>
<keyword evidence="3" id="KW-1003">Cell membrane</keyword>
<evidence type="ECO:0000256" key="7">
    <source>
        <dbReference type="RuleBase" id="RU363032"/>
    </source>
</evidence>
<feature type="transmembrane region" description="Helical" evidence="7">
    <location>
        <begin position="269"/>
        <end position="291"/>
    </location>
</feature>
<dbReference type="SUPFAM" id="SSF161098">
    <property type="entry name" value="MetI-like"/>
    <property type="match status" value="1"/>
</dbReference>
<feature type="transmembrane region" description="Helical" evidence="7">
    <location>
        <begin position="117"/>
        <end position="138"/>
    </location>
</feature>
<evidence type="ECO:0000256" key="6">
    <source>
        <dbReference type="ARBA" id="ARBA00023136"/>
    </source>
</evidence>
<dbReference type="RefSeq" id="WP_027887584.1">
    <property type="nucleotide sequence ID" value="NZ_JBHSXZ010000008.1"/>
</dbReference>
<dbReference type="InterPro" id="IPR035906">
    <property type="entry name" value="MetI-like_sf"/>
</dbReference>
<sequence>MIQPKYRRSFGDLSERALAFWLLLPAALLLGSVALYPVVRLFYTSLFQRRLTDETGSNPVFIGFANFAQALSDERFWTALWNTLLIVLVTVPGALVVGLLLALLANLPFRVRWPVRLGLLLPWALPLVFAGLIFRWFFDSQYGVVNDVIVRLGGERLLWVTTPDLLFWAICFSIIWKSSSFVALILLAGLQVIPKELYESAAVDGANRWQSFWRITLPLLTPAILVAAIFRTITAFQTFDIPFAMQNGGSSFETLAMYVRTMSIENLNFGYGSALAVLMFLISLAVTLVYLRYVRGADD</sequence>
<dbReference type="EMBL" id="QWKX01000050">
    <property type="protein sequence ID" value="RIH76101.1"/>
    <property type="molecule type" value="Genomic_DNA"/>
</dbReference>
<name>A0A399E1J3_9DEIN</name>
<dbReference type="PANTHER" id="PTHR43227">
    <property type="entry name" value="BLL4140 PROTEIN"/>
    <property type="match status" value="1"/>
</dbReference>
<feature type="transmembrane region" description="Helical" evidence="7">
    <location>
        <begin position="211"/>
        <end position="230"/>
    </location>
</feature>
<dbReference type="PROSITE" id="PS50928">
    <property type="entry name" value="ABC_TM1"/>
    <property type="match status" value="1"/>
</dbReference>
<evidence type="ECO:0000256" key="1">
    <source>
        <dbReference type="ARBA" id="ARBA00004651"/>
    </source>
</evidence>
<dbReference type="Gene3D" id="1.10.3720.10">
    <property type="entry name" value="MetI-like"/>
    <property type="match status" value="1"/>
</dbReference>
<reference evidence="9 10" key="1">
    <citation type="submission" date="2018-08" db="EMBL/GenBank/DDBJ databases">
        <title>Meiothermus cateniformans JCM 15151 genome sequencing project.</title>
        <authorList>
            <person name="Da Costa M.S."/>
            <person name="Albuquerque L."/>
            <person name="Raposo P."/>
            <person name="Froufe H.J.C."/>
            <person name="Barroso C.S."/>
            <person name="Egas C."/>
        </authorList>
    </citation>
    <scope>NUCLEOTIDE SEQUENCE [LARGE SCALE GENOMIC DNA]</scope>
    <source>
        <strain evidence="9 10">JCM 15151</strain>
    </source>
</reference>
<organism evidence="9 10">
    <name type="scientific">Meiothermus taiwanensis</name>
    <dbReference type="NCBI Taxonomy" id="172827"/>
    <lineage>
        <taxon>Bacteria</taxon>
        <taxon>Thermotogati</taxon>
        <taxon>Deinococcota</taxon>
        <taxon>Deinococci</taxon>
        <taxon>Thermales</taxon>
        <taxon>Thermaceae</taxon>
        <taxon>Meiothermus</taxon>
    </lineage>
</organism>
<dbReference type="Pfam" id="PF00528">
    <property type="entry name" value="BPD_transp_1"/>
    <property type="match status" value="1"/>
</dbReference>
<protein>
    <submittedName>
        <fullName evidence="9">Trehalose transport system permease protein SugA</fullName>
    </submittedName>
</protein>
<dbReference type="GO" id="GO:0005886">
    <property type="term" value="C:plasma membrane"/>
    <property type="evidence" value="ECO:0007669"/>
    <property type="project" value="UniProtKB-SubCell"/>
</dbReference>
<keyword evidence="2 7" id="KW-0813">Transport</keyword>
<dbReference type="AlphaFoldDB" id="A0A399E1J3"/>
<keyword evidence="6 7" id="KW-0472">Membrane</keyword>
<evidence type="ECO:0000256" key="3">
    <source>
        <dbReference type="ARBA" id="ARBA00022475"/>
    </source>
</evidence>
<dbReference type="PANTHER" id="PTHR43227:SF8">
    <property type="entry name" value="DIACETYLCHITOBIOSE UPTAKE SYSTEM PERMEASE PROTEIN DASB"/>
    <property type="match status" value="1"/>
</dbReference>
<gene>
    <name evidence="9" type="primary">sugA_2</name>
    <name evidence="9" type="ORF">Mcate_01905</name>
</gene>
<feature type="domain" description="ABC transmembrane type-1" evidence="8">
    <location>
        <begin position="80"/>
        <end position="290"/>
    </location>
</feature>
<proteinExistence type="inferred from homology"/>
<evidence type="ECO:0000256" key="2">
    <source>
        <dbReference type="ARBA" id="ARBA00022448"/>
    </source>
</evidence>
<evidence type="ECO:0000313" key="10">
    <source>
        <dbReference type="Proteomes" id="UP000266089"/>
    </source>
</evidence>